<protein>
    <submittedName>
        <fullName evidence="2">Uncharacterized protein</fullName>
    </submittedName>
</protein>
<evidence type="ECO:0000313" key="2">
    <source>
        <dbReference type="EMBL" id="SQB33052.1"/>
    </source>
</evidence>
<dbReference type="Proteomes" id="UP000250223">
    <property type="component" value="Unassembled WGS sequence"/>
</dbReference>
<evidence type="ECO:0000313" key="3">
    <source>
        <dbReference type="Proteomes" id="UP000198811"/>
    </source>
</evidence>
<organism evidence="2 4">
    <name type="scientific">Clostridium cochlearium</name>
    <dbReference type="NCBI Taxonomy" id="1494"/>
    <lineage>
        <taxon>Bacteria</taxon>
        <taxon>Bacillati</taxon>
        <taxon>Bacillota</taxon>
        <taxon>Clostridia</taxon>
        <taxon>Eubacteriales</taxon>
        <taxon>Clostridiaceae</taxon>
        <taxon>Clostridium</taxon>
    </lineage>
</organism>
<dbReference type="Proteomes" id="UP000198811">
    <property type="component" value="Unassembled WGS sequence"/>
</dbReference>
<evidence type="ECO:0000313" key="4">
    <source>
        <dbReference type="Proteomes" id="UP000250223"/>
    </source>
</evidence>
<reference evidence="2 4" key="2">
    <citation type="submission" date="2018-06" db="EMBL/GenBank/DDBJ databases">
        <authorList>
            <consortium name="Pathogen Informatics"/>
            <person name="Doyle S."/>
        </authorList>
    </citation>
    <scope>NUCLEOTIDE SEQUENCE [LARGE SCALE GENOMIC DNA]</scope>
    <source>
        <strain evidence="2 4">NCTC13028</strain>
    </source>
</reference>
<sequence length="103" mass="11099">MLGGTIRSYILTPPHGIPWVDCTYSNKTLGFGGGHKAVLAGDTKEEIAGFPGGLVFNQISALIVLEEKLEIVNTLTNKSLPEFLGFTKAAHALLPLPIMEFFL</sequence>
<keyword evidence="3" id="KW-1185">Reference proteome</keyword>
<proteinExistence type="predicted"/>
<name>A0A240A6T2_CLOCO</name>
<dbReference type="AlphaFoldDB" id="A0A240A6T2"/>
<dbReference type="EMBL" id="UAWC01000001">
    <property type="protein sequence ID" value="SQB33052.1"/>
    <property type="molecule type" value="Genomic_DNA"/>
</dbReference>
<evidence type="ECO:0000313" key="1">
    <source>
        <dbReference type="EMBL" id="SDL24926.1"/>
    </source>
</evidence>
<reference evidence="1 3" key="1">
    <citation type="submission" date="2016-10" db="EMBL/GenBank/DDBJ databases">
        <authorList>
            <person name="Varghese N."/>
            <person name="Submissions S."/>
        </authorList>
    </citation>
    <scope>NUCLEOTIDE SEQUENCE [LARGE SCALE GENOMIC DNA]</scope>
    <source>
        <strain evidence="1 3">NLAE-zl-C224</strain>
    </source>
</reference>
<gene>
    <name evidence="2" type="ORF">NCTC13028_00133</name>
    <name evidence="1" type="ORF">SAMN05216497_11417</name>
</gene>
<accession>A0A240A6T2</accession>
<dbReference type="EMBL" id="FNGL01000014">
    <property type="protein sequence ID" value="SDL24926.1"/>
    <property type="molecule type" value="Genomic_DNA"/>
</dbReference>